<evidence type="ECO:0000313" key="2">
    <source>
        <dbReference type="EMBL" id="KAK5108478.1"/>
    </source>
</evidence>
<evidence type="ECO:0000313" key="3">
    <source>
        <dbReference type="Proteomes" id="UP001310890"/>
    </source>
</evidence>
<protein>
    <submittedName>
        <fullName evidence="2">Uncharacterized protein</fullName>
    </submittedName>
</protein>
<feature type="region of interest" description="Disordered" evidence="1">
    <location>
        <begin position="184"/>
        <end position="207"/>
    </location>
</feature>
<dbReference type="AlphaFoldDB" id="A0AAN7YCR4"/>
<reference evidence="2" key="1">
    <citation type="submission" date="2023-08" db="EMBL/GenBank/DDBJ databases">
        <title>Black Yeasts Isolated from many extreme environments.</title>
        <authorList>
            <person name="Coleine C."/>
            <person name="Stajich J.E."/>
            <person name="Selbmann L."/>
        </authorList>
    </citation>
    <scope>NUCLEOTIDE SEQUENCE</scope>
    <source>
        <strain evidence="2">CCFEE 5401</strain>
    </source>
</reference>
<gene>
    <name evidence="2" type="ORF">LTR62_008296</name>
</gene>
<proteinExistence type="predicted"/>
<name>A0AAN7YCR4_9PEZI</name>
<organism evidence="2 3">
    <name type="scientific">Meristemomyces frigidus</name>
    <dbReference type="NCBI Taxonomy" id="1508187"/>
    <lineage>
        <taxon>Eukaryota</taxon>
        <taxon>Fungi</taxon>
        <taxon>Dikarya</taxon>
        <taxon>Ascomycota</taxon>
        <taxon>Pezizomycotina</taxon>
        <taxon>Dothideomycetes</taxon>
        <taxon>Dothideomycetidae</taxon>
        <taxon>Mycosphaerellales</taxon>
        <taxon>Teratosphaeriaceae</taxon>
        <taxon>Meristemomyces</taxon>
    </lineage>
</organism>
<dbReference type="EMBL" id="JAVRRL010000085">
    <property type="protein sequence ID" value="KAK5108478.1"/>
    <property type="molecule type" value="Genomic_DNA"/>
</dbReference>
<accession>A0AAN7YCR4</accession>
<dbReference type="Proteomes" id="UP001310890">
    <property type="component" value="Unassembled WGS sequence"/>
</dbReference>
<comment type="caution">
    <text evidence="2">The sequence shown here is derived from an EMBL/GenBank/DDBJ whole genome shotgun (WGS) entry which is preliminary data.</text>
</comment>
<evidence type="ECO:0000256" key="1">
    <source>
        <dbReference type="SAM" id="MobiDB-lite"/>
    </source>
</evidence>
<sequence length="445" mass="44900">MLPDQVSSIHGSLGPVYVSNASHFHGTWVPASFNYTNLAVTPVPLDVYLDQPSCYDYFCSTIYADYRPVLSVPQQVRSLDPAWANCDVFWQGVYDPSEALQPTDVEATSTVPGPYGSTTTAALPISPPASPTISPTALPVTTAAMSASLSSSGSSQGSTANMVAPISFISSAASVVAQTFYTSPTASGSSSVATGKASESQATSHGESVPLNTTVVVLSPADTTSQASTQLSASNALGVLTQAQQSKSYTKVSSVGPNSVNSGHLSQQYTSMQAFSNGIIASSTGNTGIVVQLTTESLDPILTSSEVLITADGSVYTTVEQASISAAIIQGSGGLVSVAPGSLIISGSVAPVSTTASLDPNQPGNPGSAAPTSKTEVKAILTVGSRTATALQVSSSGALQLLGTQLTVGGSAWTNGGQVFSAASGGVDEDESLVPWKSTVVPAAV</sequence>